<accession>A0A927F8I8</accession>
<gene>
    <name evidence="5" type="ORF">IEN85_13160</name>
</gene>
<evidence type="ECO:0000256" key="2">
    <source>
        <dbReference type="ARBA" id="ARBA00023125"/>
    </source>
</evidence>
<dbReference type="InterPro" id="IPR014710">
    <property type="entry name" value="RmlC-like_jellyroll"/>
</dbReference>
<keyword evidence="6" id="KW-1185">Reference proteome</keyword>
<reference evidence="5" key="1">
    <citation type="submission" date="2020-09" db="EMBL/GenBank/DDBJ databases">
        <title>Pelagicoccus enzymogenes sp. nov. with an EPS production, isolated from marine sediment.</title>
        <authorList>
            <person name="Feng X."/>
        </authorList>
    </citation>
    <scope>NUCLEOTIDE SEQUENCE</scope>
    <source>
        <strain evidence="5">NFK12</strain>
    </source>
</reference>
<dbReference type="InterPro" id="IPR018060">
    <property type="entry name" value="HTH_AraC"/>
</dbReference>
<keyword evidence="3" id="KW-0804">Transcription</keyword>
<dbReference type="Pfam" id="PF12833">
    <property type="entry name" value="HTH_18"/>
    <property type="match status" value="1"/>
</dbReference>
<dbReference type="Proteomes" id="UP000622317">
    <property type="component" value="Unassembled WGS sequence"/>
</dbReference>
<dbReference type="SMART" id="SM00342">
    <property type="entry name" value="HTH_ARAC"/>
    <property type="match status" value="1"/>
</dbReference>
<dbReference type="PANTHER" id="PTHR43280:SF2">
    <property type="entry name" value="HTH-TYPE TRANSCRIPTIONAL REGULATOR EXSA"/>
    <property type="match status" value="1"/>
</dbReference>
<evidence type="ECO:0000256" key="1">
    <source>
        <dbReference type="ARBA" id="ARBA00023015"/>
    </source>
</evidence>
<dbReference type="PANTHER" id="PTHR43280">
    <property type="entry name" value="ARAC-FAMILY TRANSCRIPTIONAL REGULATOR"/>
    <property type="match status" value="1"/>
</dbReference>
<dbReference type="AlphaFoldDB" id="A0A927F8I8"/>
<proteinExistence type="predicted"/>
<dbReference type="GO" id="GO:0043565">
    <property type="term" value="F:sequence-specific DNA binding"/>
    <property type="evidence" value="ECO:0007669"/>
    <property type="project" value="InterPro"/>
</dbReference>
<dbReference type="PRINTS" id="PR00032">
    <property type="entry name" value="HTHARAC"/>
</dbReference>
<comment type="caution">
    <text evidence="5">The sequence shown here is derived from an EMBL/GenBank/DDBJ whole genome shotgun (WGS) entry which is preliminary data.</text>
</comment>
<evidence type="ECO:0000259" key="4">
    <source>
        <dbReference type="PROSITE" id="PS01124"/>
    </source>
</evidence>
<protein>
    <submittedName>
        <fullName evidence="5">Helix-turn-helix domain-containing protein</fullName>
    </submittedName>
</protein>
<dbReference type="InterPro" id="IPR009057">
    <property type="entry name" value="Homeodomain-like_sf"/>
</dbReference>
<dbReference type="SUPFAM" id="SSF46689">
    <property type="entry name" value="Homeodomain-like"/>
    <property type="match status" value="1"/>
</dbReference>
<dbReference type="RefSeq" id="WP_191617545.1">
    <property type="nucleotide sequence ID" value="NZ_JACYFG010000036.1"/>
</dbReference>
<keyword evidence="1" id="KW-0805">Transcription regulation</keyword>
<dbReference type="Gene3D" id="2.60.120.10">
    <property type="entry name" value="Jelly Rolls"/>
    <property type="match status" value="1"/>
</dbReference>
<dbReference type="InterPro" id="IPR018062">
    <property type="entry name" value="HTH_AraC-typ_CS"/>
</dbReference>
<feature type="domain" description="HTH araC/xylS-type" evidence="4">
    <location>
        <begin position="206"/>
        <end position="305"/>
    </location>
</feature>
<evidence type="ECO:0000313" key="5">
    <source>
        <dbReference type="EMBL" id="MBD5780443.1"/>
    </source>
</evidence>
<dbReference type="GO" id="GO:0003700">
    <property type="term" value="F:DNA-binding transcription factor activity"/>
    <property type="evidence" value="ECO:0007669"/>
    <property type="project" value="InterPro"/>
</dbReference>
<evidence type="ECO:0000313" key="6">
    <source>
        <dbReference type="Proteomes" id="UP000622317"/>
    </source>
</evidence>
<dbReference type="PROSITE" id="PS01124">
    <property type="entry name" value="HTH_ARAC_FAMILY_2"/>
    <property type="match status" value="1"/>
</dbReference>
<dbReference type="SUPFAM" id="SSF51182">
    <property type="entry name" value="RmlC-like cupins"/>
    <property type="match status" value="1"/>
</dbReference>
<evidence type="ECO:0000256" key="3">
    <source>
        <dbReference type="ARBA" id="ARBA00023163"/>
    </source>
</evidence>
<dbReference type="PROSITE" id="PS00041">
    <property type="entry name" value="HTH_ARAC_FAMILY_1"/>
    <property type="match status" value="1"/>
</dbReference>
<organism evidence="5 6">
    <name type="scientific">Pelagicoccus enzymogenes</name>
    <dbReference type="NCBI Taxonomy" id="2773457"/>
    <lineage>
        <taxon>Bacteria</taxon>
        <taxon>Pseudomonadati</taxon>
        <taxon>Verrucomicrobiota</taxon>
        <taxon>Opitutia</taxon>
        <taxon>Puniceicoccales</taxon>
        <taxon>Pelagicoccaceae</taxon>
        <taxon>Pelagicoccus</taxon>
    </lineage>
</organism>
<dbReference type="EMBL" id="JACYFG010000036">
    <property type="protein sequence ID" value="MBD5780443.1"/>
    <property type="molecule type" value="Genomic_DNA"/>
</dbReference>
<keyword evidence="2" id="KW-0238">DNA-binding</keyword>
<sequence length="334" mass="37927">MSEPKRSTASTTKTQIGSPLSKADRIEIIETLGRCVREAEYNQLTLKVPSEEGRLQKRPGMHYHFKPEIFVQNQGWTEFKVPSETITVRPGEACIMPAGVPHQETISSAKEPFRNLVVGFYSNAISVHLAFEVKPGKPEIDVIEFYDAPNLDVFLSLTNSLVDNNQKTGPTRDHVVKGLSIALFAMVKGLVERGNEGINKDIGKVFQAKWLIREQLSNTELNVKMLAERLQCSPDYLSHLFNTQTEEKLTHYIQRIRVEGAALALQTTPLYVSEIAWSSGFSDPAYFARVFKKFLGMSPQEYRAQSEERRRKEESRPKTIYYDHVDYSAGESHR</sequence>
<dbReference type="Gene3D" id="1.10.10.60">
    <property type="entry name" value="Homeodomain-like"/>
    <property type="match status" value="2"/>
</dbReference>
<dbReference type="InterPro" id="IPR011051">
    <property type="entry name" value="RmlC_Cupin_sf"/>
</dbReference>
<name>A0A927F8I8_9BACT</name>
<dbReference type="InterPro" id="IPR020449">
    <property type="entry name" value="Tscrpt_reg_AraC-type_HTH"/>
</dbReference>